<dbReference type="InterPro" id="IPR001763">
    <property type="entry name" value="Rhodanese-like_dom"/>
</dbReference>
<dbReference type="OrthoDB" id="9807812at2"/>
<dbReference type="PRINTS" id="PR00778">
    <property type="entry name" value="HTHARSR"/>
</dbReference>
<dbReference type="Proteomes" id="UP000295304">
    <property type="component" value="Unassembled WGS sequence"/>
</dbReference>
<dbReference type="PANTHER" id="PTHR43132">
    <property type="entry name" value="ARSENICAL RESISTANCE OPERON REPRESSOR ARSR-RELATED"/>
    <property type="match status" value="1"/>
</dbReference>
<feature type="domain" description="HTH arsR-type" evidence="5">
    <location>
        <begin position="11"/>
        <end position="105"/>
    </location>
</feature>
<reference evidence="6 7" key="1">
    <citation type="submission" date="2019-03" db="EMBL/GenBank/DDBJ databases">
        <title>Genomic Encyclopedia of Type Strains, Phase IV (KMG-IV): sequencing the most valuable type-strain genomes for metagenomic binning, comparative biology and taxonomic classification.</title>
        <authorList>
            <person name="Goeker M."/>
        </authorList>
    </citation>
    <scope>NUCLEOTIDE SEQUENCE [LARGE SCALE GENOMIC DNA]</scope>
    <source>
        <strain evidence="6 7">DSM 101688</strain>
    </source>
</reference>
<evidence type="ECO:0000259" key="4">
    <source>
        <dbReference type="PROSITE" id="PS50206"/>
    </source>
</evidence>
<dbReference type="SUPFAM" id="SSF46785">
    <property type="entry name" value="Winged helix' DNA-binding domain"/>
    <property type="match status" value="1"/>
</dbReference>
<dbReference type="PROSITE" id="PS50206">
    <property type="entry name" value="RHODANESE_3"/>
    <property type="match status" value="1"/>
</dbReference>
<dbReference type="AlphaFoldDB" id="A0A4R3J5U6"/>
<evidence type="ECO:0000256" key="2">
    <source>
        <dbReference type="ARBA" id="ARBA00023125"/>
    </source>
</evidence>
<dbReference type="Pfam" id="PF12840">
    <property type="entry name" value="HTH_20"/>
    <property type="match status" value="1"/>
</dbReference>
<evidence type="ECO:0000313" key="7">
    <source>
        <dbReference type="Proteomes" id="UP000295304"/>
    </source>
</evidence>
<feature type="domain" description="Rhodanese" evidence="4">
    <location>
        <begin position="135"/>
        <end position="224"/>
    </location>
</feature>
<dbReference type="GO" id="GO:0003677">
    <property type="term" value="F:DNA binding"/>
    <property type="evidence" value="ECO:0007669"/>
    <property type="project" value="UniProtKB-KW"/>
</dbReference>
<evidence type="ECO:0000256" key="3">
    <source>
        <dbReference type="ARBA" id="ARBA00023163"/>
    </source>
</evidence>
<dbReference type="GO" id="GO:0003700">
    <property type="term" value="F:DNA-binding transcription factor activity"/>
    <property type="evidence" value="ECO:0007669"/>
    <property type="project" value="InterPro"/>
</dbReference>
<evidence type="ECO:0000313" key="6">
    <source>
        <dbReference type="EMBL" id="TCS60682.1"/>
    </source>
</evidence>
<keyword evidence="2" id="KW-0238">DNA-binding</keyword>
<dbReference type="SMART" id="SM00450">
    <property type="entry name" value="RHOD"/>
    <property type="match status" value="1"/>
</dbReference>
<dbReference type="FunFam" id="3.40.250.10:FF:000039">
    <property type="entry name" value="ArsR family transcriptional regulator"/>
    <property type="match status" value="1"/>
</dbReference>
<dbReference type="Gene3D" id="1.10.10.10">
    <property type="entry name" value="Winged helix-like DNA-binding domain superfamily/Winged helix DNA-binding domain"/>
    <property type="match status" value="1"/>
</dbReference>
<dbReference type="PANTHER" id="PTHR43132:SF8">
    <property type="entry name" value="HTH-TYPE TRANSCRIPTIONAL REGULATOR KMTR"/>
    <property type="match status" value="1"/>
</dbReference>
<dbReference type="InterPro" id="IPR036388">
    <property type="entry name" value="WH-like_DNA-bd_sf"/>
</dbReference>
<organism evidence="6 7">
    <name type="scientific">Varunaivibrio sulfuroxidans</name>
    <dbReference type="NCBI Taxonomy" id="1773489"/>
    <lineage>
        <taxon>Bacteria</taxon>
        <taxon>Pseudomonadati</taxon>
        <taxon>Pseudomonadota</taxon>
        <taxon>Alphaproteobacteria</taxon>
        <taxon>Rhodospirillales</taxon>
        <taxon>Magnetovibrionaceae</taxon>
        <taxon>Varunaivibrio</taxon>
    </lineage>
</organism>
<dbReference type="Pfam" id="PF00581">
    <property type="entry name" value="Rhodanese"/>
    <property type="match status" value="1"/>
</dbReference>
<evidence type="ECO:0000256" key="1">
    <source>
        <dbReference type="ARBA" id="ARBA00023015"/>
    </source>
</evidence>
<dbReference type="CDD" id="cd00090">
    <property type="entry name" value="HTH_ARSR"/>
    <property type="match status" value="1"/>
</dbReference>
<dbReference type="NCBIfam" id="NF033788">
    <property type="entry name" value="HTH_metalloreg"/>
    <property type="match status" value="1"/>
</dbReference>
<comment type="caution">
    <text evidence="6">The sequence shown here is derived from an EMBL/GenBank/DDBJ whole genome shotgun (WGS) entry which is preliminary data.</text>
</comment>
<dbReference type="GO" id="GO:0004792">
    <property type="term" value="F:thiosulfate-cyanide sulfurtransferase activity"/>
    <property type="evidence" value="ECO:0007669"/>
    <property type="project" value="InterPro"/>
</dbReference>
<name>A0A4R3J5U6_9PROT</name>
<dbReference type="InterPro" id="IPR001845">
    <property type="entry name" value="HTH_ArsR_DNA-bd_dom"/>
</dbReference>
<dbReference type="RefSeq" id="WP_132939981.1">
    <property type="nucleotide sequence ID" value="NZ_CP119676.1"/>
</dbReference>
<dbReference type="InterPro" id="IPR011991">
    <property type="entry name" value="ArsR-like_HTH"/>
</dbReference>
<keyword evidence="1" id="KW-0805">Transcription regulation</keyword>
<keyword evidence="7" id="KW-1185">Reference proteome</keyword>
<dbReference type="InterPro" id="IPR051011">
    <property type="entry name" value="Metal_resp_trans_reg"/>
</dbReference>
<keyword evidence="3" id="KW-0804">Transcription</keyword>
<accession>A0A4R3J5U6</accession>
<protein>
    <submittedName>
        <fullName evidence="6">ArsR family transcriptional regulator</fullName>
    </submittedName>
</protein>
<dbReference type="EMBL" id="SLZW01000010">
    <property type="protein sequence ID" value="TCS60682.1"/>
    <property type="molecule type" value="Genomic_DNA"/>
</dbReference>
<dbReference type="SMART" id="SM00418">
    <property type="entry name" value="HTH_ARSR"/>
    <property type="match status" value="1"/>
</dbReference>
<dbReference type="SUPFAM" id="SSF52821">
    <property type="entry name" value="Rhodanese/Cell cycle control phosphatase"/>
    <property type="match status" value="1"/>
</dbReference>
<dbReference type="InterPro" id="IPR001307">
    <property type="entry name" value="Thiosulphate_STrfase_CS"/>
</dbReference>
<dbReference type="InterPro" id="IPR036873">
    <property type="entry name" value="Rhodanese-like_dom_sf"/>
</dbReference>
<dbReference type="CDD" id="cd00158">
    <property type="entry name" value="RHOD"/>
    <property type="match status" value="1"/>
</dbReference>
<dbReference type="PROSITE" id="PS00380">
    <property type="entry name" value="RHODANESE_1"/>
    <property type="match status" value="1"/>
</dbReference>
<sequence length="227" mass="25090">MTDVNSTRPAPKTALFEQLALIAKALSQPLRLELMEHLGQGERPVEALANLIGQSLANTSHHLLVLRRAGLAEARKQGVRVLYRLSGDDVVDLLNALRLTGERHNAEVERVLAGYFRTRDNMEPLSREELLRRAKGGLVTVLDVRPAGEFAAGHLPGAINIPLSDLGKRLKELPENREVVAYCRGAYCVLSFEAVAELRKKGFKARRLEEGYPEWHAAGLPVTHAPE</sequence>
<proteinExistence type="predicted"/>
<evidence type="ECO:0000259" key="5">
    <source>
        <dbReference type="PROSITE" id="PS50987"/>
    </source>
</evidence>
<dbReference type="Gene3D" id="3.40.250.10">
    <property type="entry name" value="Rhodanese-like domain"/>
    <property type="match status" value="1"/>
</dbReference>
<dbReference type="InterPro" id="IPR036390">
    <property type="entry name" value="WH_DNA-bd_sf"/>
</dbReference>
<gene>
    <name evidence="6" type="ORF">EDD55_110159</name>
</gene>
<dbReference type="PROSITE" id="PS50987">
    <property type="entry name" value="HTH_ARSR_2"/>
    <property type="match status" value="1"/>
</dbReference>